<organism evidence="1 2">
    <name type="scientific">Aquipluma nitroreducens</name>
    <dbReference type="NCBI Taxonomy" id="2010828"/>
    <lineage>
        <taxon>Bacteria</taxon>
        <taxon>Pseudomonadati</taxon>
        <taxon>Bacteroidota</taxon>
        <taxon>Bacteroidia</taxon>
        <taxon>Marinilabiliales</taxon>
        <taxon>Prolixibacteraceae</taxon>
        <taxon>Aquipluma</taxon>
    </lineage>
</organism>
<dbReference type="EMBL" id="AP018694">
    <property type="protein sequence ID" value="BBE20630.1"/>
    <property type="molecule type" value="Genomic_DNA"/>
</dbReference>
<evidence type="ECO:0000313" key="2">
    <source>
        <dbReference type="Proteomes" id="UP001193389"/>
    </source>
</evidence>
<dbReference type="Proteomes" id="UP001193389">
    <property type="component" value="Chromosome"/>
</dbReference>
<reference evidence="1" key="1">
    <citation type="journal article" date="2020" name="Int. J. Syst. Evol. Microbiol.">
        <title>Aquipluma nitroreducens gen. nov. sp. nov., a novel facultatively anaerobic bacterium isolated from a freshwater lake.</title>
        <authorList>
            <person name="Watanabe M."/>
            <person name="Kojima H."/>
            <person name="Fukui M."/>
        </authorList>
    </citation>
    <scope>NUCLEOTIDE SEQUENCE</scope>
    <source>
        <strain evidence="1">MeG22</strain>
    </source>
</reference>
<name>A0A5K7SG99_9BACT</name>
<gene>
    <name evidence="1" type="ORF">AQPE_4824</name>
</gene>
<proteinExistence type="predicted"/>
<accession>A0A5K7SG99</accession>
<dbReference type="KEGG" id="anf:AQPE_4824"/>
<dbReference type="AlphaFoldDB" id="A0A5K7SG99"/>
<protein>
    <submittedName>
        <fullName evidence="1">Uncharacterized protein</fullName>
    </submittedName>
</protein>
<keyword evidence="2" id="KW-1185">Reference proteome</keyword>
<sequence>MNPPNRRRDRISSPIVCQNVISGKWKSNGISQFHKYMVINPKAKKATSIRGIKRYHLFLNIVFIFYFF</sequence>
<evidence type="ECO:0000313" key="1">
    <source>
        <dbReference type="EMBL" id="BBE20630.1"/>
    </source>
</evidence>